<proteinExistence type="predicted"/>
<dbReference type="AlphaFoldDB" id="A0A8E2WIA8"/>
<dbReference type="Proteomes" id="UP000245631">
    <property type="component" value="Unassembled WGS sequence"/>
</dbReference>
<evidence type="ECO:0000313" key="4">
    <source>
        <dbReference type="Proteomes" id="UP000245631"/>
    </source>
</evidence>
<organism evidence="3 4">
    <name type="scientific">Rhizobium loti</name>
    <name type="common">Mesorhizobium loti</name>
    <dbReference type="NCBI Taxonomy" id="381"/>
    <lineage>
        <taxon>Bacteria</taxon>
        <taxon>Pseudomonadati</taxon>
        <taxon>Pseudomonadota</taxon>
        <taxon>Alphaproteobacteria</taxon>
        <taxon>Hyphomicrobiales</taxon>
        <taxon>Phyllobacteriaceae</taxon>
        <taxon>Mesorhizobium</taxon>
    </lineage>
</organism>
<keyword evidence="2" id="KW-0812">Transmembrane</keyword>
<protein>
    <submittedName>
        <fullName evidence="3">Uncharacterized protein</fullName>
    </submittedName>
</protein>
<accession>A0A8E2WIA8</accession>
<evidence type="ECO:0000313" key="3">
    <source>
        <dbReference type="EMBL" id="PWJ93505.1"/>
    </source>
</evidence>
<gene>
    <name evidence="3" type="ORF">C8D77_101184</name>
</gene>
<dbReference type="RefSeq" id="WP_109658725.1">
    <property type="nucleotide sequence ID" value="NZ_QGGH01000001.1"/>
</dbReference>
<name>A0A8E2WIA8_RHILI</name>
<dbReference type="GeneID" id="61049542"/>
<feature type="transmembrane region" description="Helical" evidence="2">
    <location>
        <begin position="6"/>
        <end position="26"/>
    </location>
</feature>
<evidence type="ECO:0000256" key="2">
    <source>
        <dbReference type="SAM" id="Phobius"/>
    </source>
</evidence>
<comment type="caution">
    <text evidence="3">The sequence shown here is derived from an EMBL/GenBank/DDBJ whole genome shotgun (WGS) entry which is preliminary data.</text>
</comment>
<feature type="compositionally biased region" description="Basic residues" evidence="1">
    <location>
        <begin position="101"/>
        <end position="112"/>
    </location>
</feature>
<keyword evidence="2" id="KW-0472">Membrane</keyword>
<evidence type="ECO:0000256" key="1">
    <source>
        <dbReference type="SAM" id="MobiDB-lite"/>
    </source>
</evidence>
<reference evidence="3 4" key="1">
    <citation type="submission" date="2018-05" db="EMBL/GenBank/DDBJ databases">
        <title>Genomic Encyclopedia of Type Strains, Phase IV (KMG-IV): sequencing the most valuable type-strain genomes for metagenomic binning, comparative biology and taxonomic classification.</title>
        <authorList>
            <person name="Goeker M."/>
        </authorList>
    </citation>
    <scope>NUCLEOTIDE SEQUENCE [LARGE SCALE GENOMIC DNA]</scope>
    <source>
        <strain evidence="3 4">DSM 2626</strain>
    </source>
</reference>
<sequence length="112" mass="12601">MELTPELLGTAAVGAVVVVGAIGNYLRTLRERPRGLDAVVAGVGFGFGDKEQTERVIAVLDRCARALEALADKRTDEMEEMHKTLLDRLDRREEQEESGPRRHPQRRPPQRR</sequence>
<dbReference type="EMBL" id="QGGH01000001">
    <property type="protein sequence ID" value="PWJ93505.1"/>
    <property type="molecule type" value="Genomic_DNA"/>
</dbReference>
<keyword evidence="2" id="KW-1133">Transmembrane helix</keyword>
<feature type="compositionally biased region" description="Basic and acidic residues" evidence="1">
    <location>
        <begin position="74"/>
        <end position="100"/>
    </location>
</feature>
<feature type="region of interest" description="Disordered" evidence="1">
    <location>
        <begin position="74"/>
        <end position="112"/>
    </location>
</feature>